<dbReference type="Proteomes" id="UP000662678">
    <property type="component" value="Unassembled WGS sequence"/>
</dbReference>
<dbReference type="Pfam" id="PF03807">
    <property type="entry name" value="F420_oxidored"/>
    <property type="match status" value="1"/>
</dbReference>
<reference evidence="4" key="1">
    <citation type="journal article" date="2019" name="Int. J. Syst. Evol. Microbiol.">
        <title>The Global Catalogue of Microorganisms (GCM) 10K type strain sequencing project: providing services to taxonomists for standard genome sequencing and annotation.</title>
        <authorList>
            <consortium name="The Broad Institute Genomics Platform"/>
            <consortium name="The Broad Institute Genome Sequencing Center for Infectious Disease"/>
            <person name="Wu L."/>
            <person name="Ma J."/>
        </authorList>
    </citation>
    <scope>NUCLEOTIDE SEQUENCE [LARGE SCALE GENOMIC DNA]</scope>
    <source>
        <strain evidence="4">KCTC 23713</strain>
    </source>
</reference>
<organism evidence="3 4">
    <name type="scientific">Vogesella fluminis</name>
    <dbReference type="NCBI Taxonomy" id="1069161"/>
    <lineage>
        <taxon>Bacteria</taxon>
        <taxon>Pseudomonadati</taxon>
        <taxon>Pseudomonadota</taxon>
        <taxon>Betaproteobacteria</taxon>
        <taxon>Neisseriales</taxon>
        <taxon>Chromobacteriaceae</taxon>
        <taxon>Vogesella</taxon>
    </lineage>
</organism>
<dbReference type="SUPFAM" id="SSF51735">
    <property type="entry name" value="NAD(P)-binding Rossmann-fold domains"/>
    <property type="match status" value="1"/>
</dbReference>
<keyword evidence="1" id="KW-0560">Oxidoreductase</keyword>
<evidence type="ECO:0000313" key="3">
    <source>
        <dbReference type="EMBL" id="GHD80523.1"/>
    </source>
</evidence>
<sequence>MNIGIIGAGHMAQAVGSLAIRAGHRVMMSNSRGPQSLSGLRDAMGCETGSVADAAGFADIAFAAIPLQAWRAIPAAPLEGKVVLNPQNYFPQFGRIPELERGELTTAELLARHLPKSNVIKILNAILVEDIVPDARPTGAADRRALPVAGDDLGAKKTAIEFLDQIGYDAVDAGMLVEGWKFERRRPVYCVPLNTAMLAEMLTVTTPDAFMPEGHWRYQRGIRA</sequence>
<feature type="domain" description="Pyrroline-5-carboxylate reductase catalytic N-terminal" evidence="2">
    <location>
        <begin position="3"/>
        <end position="86"/>
    </location>
</feature>
<proteinExistence type="predicted"/>
<name>A0ABQ3HCY4_9NEIS</name>
<accession>A0ABQ3HCY4</accession>
<dbReference type="InterPro" id="IPR036291">
    <property type="entry name" value="NAD(P)-bd_dom_sf"/>
</dbReference>
<dbReference type="InterPro" id="IPR028939">
    <property type="entry name" value="P5C_Rdtase_cat_N"/>
</dbReference>
<evidence type="ECO:0000313" key="4">
    <source>
        <dbReference type="Proteomes" id="UP000662678"/>
    </source>
</evidence>
<evidence type="ECO:0000259" key="2">
    <source>
        <dbReference type="Pfam" id="PF03807"/>
    </source>
</evidence>
<dbReference type="InterPro" id="IPR051267">
    <property type="entry name" value="STEAP_metalloreductase"/>
</dbReference>
<gene>
    <name evidence="3" type="ORF">GCM10011419_25280</name>
</gene>
<dbReference type="EMBL" id="BMYP01000039">
    <property type="protein sequence ID" value="GHD80523.1"/>
    <property type="molecule type" value="Genomic_DNA"/>
</dbReference>
<keyword evidence="4" id="KW-1185">Reference proteome</keyword>
<protein>
    <submittedName>
        <fullName evidence="3">NADP oxidoreductase</fullName>
    </submittedName>
</protein>
<dbReference type="PANTHER" id="PTHR14239">
    <property type="entry name" value="DUDULIN-RELATED"/>
    <property type="match status" value="1"/>
</dbReference>
<dbReference type="Gene3D" id="3.40.50.720">
    <property type="entry name" value="NAD(P)-binding Rossmann-like Domain"/>
    <property type="match status" value="1"/>
</dbReference>
<evidence type="ECO:0000256" key="1">
    <source>
        <dbReference type="ARBA" id="ARBA00023002"/>
    </source>
</evidence>
<comment type="caution">
    <text evidence="3">The sequence shown here is derived from an EMBL/GenBank/DDBJ whole genome shotgun (WGS) entry which is preliminary data.</text>
</comment>